<keyword evidence="2" id="KW-1185">Reference proteome</keyword>
<reference evidence="2" key="1">
    <citation type="journal article" date="2017" name="Nat. Microbiol.">
        <title>Global analysis of biosynthetic gene clusters reveals vast potential of secondary metabolite production in Penicillium species.</title>
        <authorList>
            <person name="Nielsen J.C."/>
            <person name="Grijseels S."/>
            <person name="Prigent S."/>
            <person name="Ji B."/>
            <person name="Dainat J."/>
            <person name="Nielsen K.F."/>
            <person name="Frisvad J.C."/>
            <person name="Workman M."/>
            <person name="Nielsen J."/>
        </authorList>
    </citation>
    <scope>NUCLEOTIDE SEQUENCE [LARGE SCALE GENOMIC DNA]</scope>
    <source>
        <strain evidence="2">IBT 14082</strain>
    </source>
</reference>
<comment type="caution">
    <text evidence="1">The sequence shown here is derived from an EMBL/GenBank/DDBJ whole genome shotgun (WGS) entry which is preliminary data.</text>
</comment>
<evidence type="ECO:0000313" key="1">
    <source>
        <dbReference type="EMBL" id="OQE32845.1"/>
    </source>
</evidence>
<proteinExistence type="predicted"/>
<accession>A0A1V6U2Q5</accession>
<dbReference type="EMBL" id="MLQL01000001">
    <property type="protein sequence ID" value="OQE32845.1"/>
    <property type="molecule type" value="Genomic_DNA"/>
</dbReference>
<protein>
    <submittedName>
        <fullName evidence="1">Uncharacterized protein</fullName>
    </submittedName>
</protein>
<organism evidence="1 2">
    <name type="scientific">Penicillium flavigenum</name>
    <dbReference type="NCBI Taxonomy" id="254877"/>
    <lineage>
        <taxon>Eukaryota</taxon>
        <taxon>Fungi</taxon>
        <taxon>Dikarya</taxon>
        <taxon>Ascomycota</taxon>
        <taxon>Pezizomycotina</taxon>
        <taxon>Eurotiomycetes</taxon>
        <taxon>Eurotiomycetidae</taxon>
        <taxon>Eurotiales</taxon>
        <taxon>Aspergillaceae</taxon>
        <taxon>Penicillium</taxon>
    </lineage>
</organism>
<dbReference type="AlphaFoldDB" id="A0A1V6U2Q5"/>
<name>A0A1V6U2Q5_9EURO</name>
<dbReference type="OrthoDB" id="64915at2759"/>
<dbReference type="Proteomes" id="UP000191342">
    <property type="component" value="Unassembled WGS sequence"/>
</dbReference>
<gene>
    <name evidence="1" type="ORF">PENFLA_c001G02402</name>
</gene>
<dbReference type="STRING" id="254877.A0A1V6U2Q5"/>
<sequence length="132" mass="15079">METGARFRLSLTATAVEAHRVAETAFRSKRRLVTGYILRHHPSWAEFIRQTRQLGPPFMMMSPNRPSAGDGWYIHKHILRDPIIHCGTTGNGSHSVNIDSHTETSSFGKSTRTDRRAHDRMIMIFREAEPSH</sequence>
<evidence type="ECO:0000313" key="2">
    <source>
        <dbReference type="Proteomes" id="UP000191342"/>
    </source>
</evidence>